<protein>
    <submittedName>
        <fullName evidence="9">Cytochrome b6-f complex iron-sulfur subunit</fullName>
    </submittedName>
</protein>
<evidence type="ECO:0000256" key="7">
    <source>
        <dbReference type="SAM" id="Phobius"/>
    </source>
</evidence>
<dbReference type="PRINTS" id="PR00162">
    <property type="entry name" value="RIESKE"/>
</dbReference>
<evidence type="ECO:0000256" key="5">
    <source>
        <dbReference type="ARBA" id="ARBA00023157"/>
    </source>
</evidence>
<dbReference type="InterPro" id="IPR036922">
    <property type="entry name" value="Rieske_2Fe-2S_sf"/>
</dbReference>
<keyword evidence="5" id="KW-1015">Disulfide bond</keyword>
<evidence type="ECO:0000313" key="9">
    <source>
        <dbReference type="EMBL" id="QDU87897.1"/>
    </source>
</evidence>
<dbReference type="InterPro" id="IPR005805">
    <property type="entry name" value="Rieske_Fe-S_prot_C"/>
</dbReference>
<dbReference type="GO" id="GO:0016020">
    <property type="term" value="C:membrane"/>
    <property type="evidence" value="ECO:0007669"/>
    <property type="project" value="InterPro"/>
</dbReference>
<keyword evidence="7" id="KW-1133">Transmembrane helix</keyword>
<dbReference type="PANTHER" id="PTHR10134">
    <property type="entry name" value="CYTOCHROME B-C1 COMPLEX SUBUNIT RIESKE, MITOCHONDRIAL"/>
    <property type="match status" value="1"/>
</dbReference>
<evidence type="ECO:0000256" key="3">
    <source>
        <dbReference type="ARBA" id="ARBA00023004"/>
    </source>
</evidence>
<organism evidence="9 10">
    <name type="scientific">Pirellulimonas nuda</name>
    <dbReference type="NCBI Taxonomy" id="2528009"/>
    <lineage>
        <taxon>Bacteria</taxon>
        <taxon>Pseudomonadati</taxon>
        <taxon>Planctomycetota</taxon>
        <taxon>Planctomycetia</taxon>
        <taxon>Pirellulales</taxon>
        <taxon>Lacipirellulaceae</taxon>
        <taxon>Pirellulimonas</taxon>
    </lineage>
</organism>
<dbReference type="AlphaFoldDB" id="A0A518D8U8"/>
<evidence type="ECO:0000256" key="2">
    <source>
        <dbReference type="ARBA" id="ARBA00022723"/>
    </source>
</evidence>
<keyword evidence="10" id="KW-1185">Reference proteome</keyword>
<name>A0A518D8U8_9BACT</name>
<keyword evidence="2" id="KW-0479">Metal-binding</keyword>
<dbReference type="GO" id="GO:0051537">
    <property type="term" value="F:2 iron, 2 sulfur cluster binding"/>
    <property type="evidence" value="ECO:0007669"/>
    <property type="project" value="UniProtKB-KW"/>
</dbReference>
<keyword evidence="1" id="KW-0001">2Fe-2S</keyword>
<dbReference type="GO" id="GO:0046872">
    <property type="term" value="F:metal ion binding"/>
    <property type="evidence" value="ECO:0007669"/>
    <property type="project" value="UniProtKB-KW"/>
</dbReference>
<keyword evidence="3" id="KW-0408">Iron</keyword>
<dbReference type="PROSITE" id="PS51296">
    <property type="entry name" value="RIESKE"/>
    <property type="match status" value="1"/>
</dbReference>
<reference evidence="9 10" key="1">
    <citation type="submission" date="2019-02" db="EMBL/GenBank/DDBJ databases">
        <title>Deep-cultivation of Planctomycetes and their phenomic and genomic characterization uncovers novel biology.</title>
        <authorList>
            <person name="Wiegand S."/>
            <person name="Jogler M."/>
            <person name="Boedeker C."/>
            <person name="Pinto D."/>
            <person name="Vollmers J."/>
            <person name="Rivas-Marin E."/>
            <person name="Kohn T."/>
            <person name="Peeters S.H."/>
            <person name="Heuer A."/>
            <person name="Rast P."/>
            <person name="Oberbeckmann S."/>
            <person name="Bunk B."/>
            <person name="Jeske O."/>
            <person name="Meyerdierks A."/>
            <person name="Storesund J.E."/>
            <person name="Kallscheuer N."/>
            <person name="Luecker S."/>
            <person name="Lage O.M."/>
            <person name="Pohl T."/>
            <person name="Merkel B.J."/>
            <person name="Hornburger P."/>
            <person name="Mueller R.-W."/>
            <person name="Bruemmer F."/>
            <person name="Labrenz M."/>
            <person name="Spormann A.M."/>
            <person name="Op den Camp H."/>
            <person name="Overmann J."/>
            <person name="Amann R."/>
            <person name="Jetten M.S.M."/>
            <person name="Mascher T."/>
            <person name="Medema M.H."/>
            <person name="Devos D.P."/>
            <person name="Kaster A.-K."/>
            <person name="Ovreas L."/>
            <person name="Rohde M."/>
            <person name="Galperin M.Y."/>
            <person name="Jogler C."/>
        </authorList>
    </citation>
    <scope>NUCLEOTIDE SEQUENCE [LARGE SCALE GENOMIC DNA]</scope>
    <source>
        <strain evidence="9 10">Pla175</strain>
    </source>
</reference>
<dbReference type="InterPro" id="IPR017941">
    <property type="entry name" value="Rieske_2Fe-2S"/>
</dbReference>
<feature type="transmembrane region" description="Helical" evidence="7">
    <location>
        <begin position="29"/>
        <end position="52"/>
    </location>
</feature>
<dbReference type="SUPFAM" id="SSF50022">
    <property type="entry name" value="ISP domain"/>
    <property type="match status" value="1"/>
</dbReference>
<dbReference type="Pfam" id="PF00355">
    <property type="entry name" value="Rieske"/>
    <property type="match status" value="1"/>
</dbReference>
<keyword evidence="7" id="KW-0472">Membrane</keyword>
<dbReference type="CDD" id="cd03467">
    <property type="entry name" value="Rieske"/>
    <property type="match status" value="1"/>
</dbReference>
<dbReference type="RefSeq" id="WP_145282216.1">
    <property type="nucleotide sequence ID" value="NZ_CP036291.1"/>
</dbReference>
<comment type="cofactor">
    <cofactor evidence="6">
        <name>[2Fe-2S] cluster</name>
        <dbReference type="ChEBI" id="CHEBI:190135"/>
    </cofactor>
</comment>
<accession>A0A518D8U8</accession>
<dbReference type="InterPro" id="IPR014349">
    <property type="entry name" value="Rieske_Fe-S_prot"/>
</dbReference>
<dbReference type="Proteomes" id="UP000317429">
    <property type="component" value="Chromosome"/>
</dbReference>
<evidence type="ECO:0000313" key="10">
    <source>
        <dbReference type="Proteomes" id="UP000317429"/>
    </source>
</evidence>
<dbReference type="KEGG" id="pnd:Pla175_12640"/>
<evidence type="ECO:0000259" key="8">
    <source>
        <dbReference type="PROSITE" id="PS51296"/>
    </source>
</evidence>
<evidence type="ECO:0000256" key="1">
    <source>
        <dbReference type="ARBA" id="ARBA00022714"/>
    </source>
</evidence>
<proteinExistence type="predicted"/>
<evidence type="ECO:0000256" key="4">
    <source>
        <dbReference type="ARBA" id="ARBA00023014"/>
    </source>
</evidence>
<dbReference type="EMBL" id="CP036291">
    <property type="protein sequence ID" value="QDU87897.1"/>
    <property type="molecule type" value="Genomic_DNA"/>
</dbReference>
<keyword evidence="7" id="KW-0812">Transmembrane</keyword>
<dbReference type="Gene3D" id="2.102.10.10">
    <property type="entry name" value="Rieske [2Fe-2S] iron-sulphur domain"/>
    <property type="match status" value="1"/>
</dbReference>
<sequence length="178" mass="19247">MNQTAGPPKERPCCGEAPDRRAFHTRLTLALSGVIGALMVTPGLGFVLAPLFRSRVQKWRSVGKLEDFKPGATVLVEFEDPSPEPWAGTTAKTGAWLRRAGESEFIAFSINCRHLGCPVRWVETASLFMCPCHGGVYYSNGDVAGGPPPEPLARYQVRVRDGVVEILTAAVPLTTTPI</sequence>
<gene>
    <name evidence="9" type="primary">petC</name>
    <name evidence="9" type="ORF">Pla175_12640</name>
</gene>
<feature type="domain" description="Rieske" evidence="8">
    <location>
        <begin position="73"/>
        <end position="166"/>
    </location>
</feature>
<evidence type="ECO:0000256" key="6">
    <source>
        <dbReference type="ARBA" id="ARBA00034078"/>
    </source>
</evidence>
<keyword evidence="4" id="KW-0411">Iron-sulfur</keyword>
<dbReference type="OrthoDB" id="9767869at2"/>